<feature type="coiled-coil region" evidence="1">
    <location>
        <begin position="14"/>
        <end position="41"/>
    </location>
</feature>
<dbReference type="EMBL" id="CP001349">
    <property type="protein sequence ID" value="ACL61084.1"/>
    <property type="molecule type" value="Genomic_DNA"/>
</dbReference>
<proteinExistence type="predicted"/>
<organism evidence="2 3">
    <name type="scientific">Methylobacterium nodulans (strain LMG 21967 / CNCM I-2342 / ORS 2060)</name>
    <dbReference type="NCBI Taxonomy" id="460265"/>
    <lineage>
        <taxon>Bacteria</taxon>
        <taxon>Pseudomonadati</taxon>
        <taxon>Pseudomonadota</taxon>
        <taxon>Alphaproteobacteria</taxon>
        <taxon>Hyphomicrobiales</taxon>
        <taxon>Methylobacteriaceae</taxon>
        <taxon>Methylobacterium</taxon>
    </lineage>
</organism>
<evidence type="ECO:0000313" key="2">
    <source>
        <dbReference type="EMBL" id="ACL61084.1"/>
    </source>
</evidence>
<dbReference type="STRING" id="460265.Mnod_6279"/>
<evidence type="ECO:0000313" key="3">
    <source>
        <dbReference type="Proteomes" id="UP000008207"/>
    </source>
</evidence>
<gene>
    <name evidence="2" type="ordered locus">Mnod_6279</name>
</gene>
<dbReference type="KEGG" id="mno:Mnod_6279"/>
<dbReference type="HOGENOM" id="CLU_1914622_0_0_5"/>
<name>B8IAN9_METNO</name>
<reference evidence="2 3" key="1">
    <citation type="submission" date="2009-01" db="EMBL/GenBank/DDBJ databases">
        <title>Complete sequence of chromosome of Methylobacterium nodulans ORS 2060.</title>
        <authorList>
            <consortium name="US DOE Joint Genome Institute"/>
            <person name="Lucas S."/>
            <person name="Copeland A."/>
            <person name="Lapidus A."/>
            <person name="Glavina del Rio T."/>
            <person name="Dalin E."/>
            <person name="Tice H."/>
            <person name="Bruce D."/>
            <person name="Goodwin L."/>
            <person name="Pitluck S."/>
            <person name="Sims D."/>
            <person name="Brettin T."/>
            <person name="Detter J.C."/>
            <person name="Han C."/>
            <person name="Larimer F."/>
            <person name="Land M."/>
            <person name="Hauser L."/>
            <person name="Kyrpides N."/>
            <person name="Ivanova N."/>
            <person name="Marx C.J."/>
            <person name="Richardson P."/>
        </authorList>
    </citation>
    <scope>NUCLEOTIDE SEQUENCE [LARGE SCALE GENOMIC DNA]</scope>
    <source>
        <strain evidence="3">LMG 21967 / CNCM I-2342 / ORS 2060</strain>
    </source>
</reference>
<dbReference type="RefSeq" id="WP_015932666.1">
    <property type="nucleotide sequence ID" value="NC_011894.1"/>
</dbReference>
<dbReference type="Proteomes" id="UP000008207">
    <property type="component" value="Chromosome"/>
</dbReference>
<sequence>MPAPTPLIPQNTQARTAASRLREAVEAAAAAEQRLNDATLSLLAGSPDLSATGKSPERVILELIAAVFVARRRIDEIRFELVAPDDHRLVPNDEDDVERAHTARLRALLAELTASAPPRLTATCLGLTSVSR</sequence>
<keyword evidence="1" id="KW-0175">Coiled coil</keyword>
<evidence type="ECO:0000256" key="1">
    <source>
        <dbReference type="SAM" id="Coils"/>
    </source>
</evidence>
<keyword evidence="3" id="KW-1185">Reference proteome</keyword>
<accession>B8IAN9</accession>
<protein>
    <submittedName>
        <fullName evidence="2">Uncharacterized protein</fullName>
    </submittedName>
</protein>
<dbReference type="AlphaFoldDB" id="B8IAN9"/>